<name>A0A931AVI2_9ENTE</name>
<evidence type="ECO:0000313" key="3">
    <source>
        <dbReference type="Proteomes" id="UP000637757"/>
    </source>
</evidence>
<protein>
    <submittedName>
        <fullName evidence="2">Zn-dependent exopeptidase M28</fullName>
    </submittedName>
</protein>
<organism evidence="2 3">
    <name type="scientific">Enterococcus lacertideformus</name>
    <dbReference type="NCBI Taxonomy" id="2771493"/>
    <lineage>
        <taxon>Bacteria</taxon>
        <taxon>Bacillati</taxon>
        <taxon>Bacillota</taxon>
        <taxon>Bacilli</taxon>
        <taxon>Lactobacillales</taxon>
        <taxon>Enterococcaceae</taxon>
        <taxon>Enterococcus</taxon>
    </lineage>
</organism>
<dbReference type="AlphaFoldDB" id="A0A931AVI2"/>
<dbReference type="EMBL" id="JADAKE010000022">
    <property type="protein sequence ID" value="MBF8808586.1"/>
    <property type="molecule type" value="Genomic_DNA"/>
</dbReference>
<gene>
    <name evidence="2" type="ORF">IC227_10305</name>
</gene>
<keyword evidence="3" id="KW-1185">Reference proteome</keyword>
<dbReference type="PANTHER" id="PTHR12147">
    <property type="entry name" value="METALLOPEPTIDASE M28 FAMILY MEMBER"/>
    <property type="match status" value="1"/>
</dbReference>
<dbReference type="SUPFAM" id="SSF53187">
    <property type="entry name" value="Zn-dependent exopeptidases"/>
    <property type="match status" value="1"/>
</dbReference>
<proteinExistence type="predicted"/>
<evidence type="ECO:0000259" key="1">
    <source>
        <dbReference type="Pfam" id="PF04389"/>
    </source>
</evidence>
<dbReference type="InterPro" id="IPR007484">
    <property type="entry name" value="Peptidase_M28"/>
</dbReference>
<sequence>MPNGKKFTFSGESENIVGKIPGKDSTKSVVISAHFDTWPTVAGVLDNTSGTAALMSLSKKLKEHYKDEQPPIDIVFVAFNGEEHQLSGSKAFYPMLDKDYKDFYNINLDCIGQKDRSLSYKIDDKNSQQLAKDIKQYLLKENVKLNDSKYDEQGTSDHAIFWGYGRAAMIIGNDIEEDFVHTEKDNDALLDYEEIQKIVDGLNNFIIENNGKMY</sequence>
<accession>A0A931AVI2</accession>
<dbReference type="InterPro" id="IPR045175">
    <property type="entry name" value="M28_fam"/>
</dbReference>
<dbReference type="Pfam" id="PF04389">
    <property type="entry name" value="Peptidase_M28"/>
    <property type="match status" value="1"/>
</dbReference>
<dbReference type="Proteomes" id="UP000637757">
    <property type="component" value="Unassembled WGS sequence"/>
</dbReference>
<evidence type="ECO:0000313" key="2">
    <source>
        <dbReference type="EMBL" id="MBF8808586.1"/>
    </source>
</evidence>
<reference evidence="2" key="1">
    <citation type="submission" date="2020-09" db="EMBL/GenBank/DDBJ databases">
        <title>Genomic insights into the novelty and pathogenicity of a unique biofilm-forming Enterococcus sp. bacteria (Enterococcus lacertideformus) identified in reptiles.</title>
        <authorList>
            <person name="Agius J.E."/>
            <person name="Phalen D.N."/>
            <person name="Rose K."/>
            <person name="Eden J.-S."/>
        </authorList>
    </citation>
    <scope>NUCLEOTIDE SEQUENCE</scope>
    <source>
        <strain evidence="2">PHRS 0518</strain>
    </source>
</reference>
<dbReference type="PANTHER" id="PTHR12147:SF26">
    <property type="entry name" value="PEPTIDASE M28 DOMAIN-CONTAINING PROTEIN"/>
    <property type="match status" value="1"/>
</dbReference>
<dbReference type="GO" id="GO:0006508">
    <property type="term" value="P:proteolysis"/>
    <property type="evidence" value="ECO:0007669"/>
    <property type="project" value="InterPro"/>
</dbReference>
<feature type="domain" description="Peptidase M28" evidence="1">
    <location>
        <begin position="15"/>
        <end position="202"/>
    </location>
</feature>
<dbReference type="GO" id="GO:0008235">
    <property type="term" value="F:metalloexopeptidase activity"/>
    <property type="evidence" value="ECO:0007669"/>
    <property type="project" value="InterPro"/>
</dbReference>
<comment type="caution">
    <text evidence="2">The sequence shown here is derived from an EMBL/GenBank/DDBJ whole genome shotgun (WGS) entry which is preliminary data.</text>
</comment>
<dbReference type="Gene3D" id="3.40.630.10">
    <property type="entry name" value="Zn peptidases"/>
    <property type="match status" value="1"/>
</dbReference>